<feature type="region of interest" description="Disordered" evidence="1">
    <location>
        <begin position="370"/>
        <end position="390"/>
    </location>
</feature>
<organism evidence="3 4">
    <name type="scientific">Ectopseudomonas composti</name>
    <dbReference type="NCBI Taxonomy" id="658457"/>
    <lineage>
        <taxon>Bacteria</taxon>
        <taxon>Pseudomonadati</taxon>
        <taxon>Pseudomonadota</taxon>
        <taxon>Gammaproteobacteria</taxon>
        <taxon>Pseudomonadales</taxon>
        <taxon>Pseudomonadaceae</taxon>
        <taxon>Ectopseudomonas</taxon>
    </lineage>
</organism>
<protein>
    <submittedName>
        <fullName evidence="3">Uncharacterized protein</fullName>
    </submittedName>
</protein>
<keyword evidence="4" id="KW-1185">Reference proteome</keyword>
<dbReference type="RefSeq" id="WP_037001444.1">
    <property type="nucleotide sequence ID" value="NZ_JFJN01000037.1"/>
</dbReference>
<accession>A0ABP3BWE6</accession>
<feature type="region of interest" description="Disordered" evidence="1">
    <location>
        <begin position="694"/>
        <end position="719"/>
    </location>
</feature>
<keyword evidence="2" id="KW-0812">Transmembrane</keyword>
<evidence type="ECO:0000256" key="2">
    <source>
        <dbReference type="SAM" id="Phobius"/>
    </source>
</evidence>
<dbReference type="CDD" id="cd20705">
    <property type="entry name" value="MIX_I"/>
    <property type="match status" value="1"/>
</dbReference>
<evidence type="ECO:0000313" key="3">
    <source>
        <dbReference type="EMBL" id="EZH80653.1"/>
    </source>
</evidence>
<proteinExistence type="predicted"/>
<feature type="transmembrane region" description="Helical" evidence="2">
    <location>
        <begin position="1016"/>
        <end position="1039"/>
    </location>
</feature>
<keyword evidence="2" id="KW-0472">Membrane</keyword>
<name>A0ABP3BWE6_9GAMM</name>
<evidence type="ECO:0000256" key="1">
    <source>
        <dbReference type="SAM" id="MobiDB-lite"/>
    </source>
</evidence>
<sequence length="1313" mass="145593">MSNNVCALSKGAACEAGKLIVQVVGKDHPTTQKLVICDENHTPLSSLTQQDKPEIQTSDSFSSVLHVWDWEGQPKRTLCLEIEAESGNPIQLPLLDDAKSTPRQEDRQWNQVVPIVPMSPIRSAENDRDQGVPVLGRPGYLYVFYQGKLWRELEIRQAEDGATTYHDIDLRAARKQDGFTSGPRTARGKGLKEIWLPASWNNRKVDDLQLAYAEIQLPAPRLKRLEQDASLRTQRCQSIDTLVSAREFRRLANGPDNRALARGIIASAILNNPAAAQAAVNAEASRHNLSNRLFPLSLAKPQRPRAAPHELQFDRPTEYLHDLSGEYPATCHSRARAFLDRYKTGQTPNPRSAPDMDALSLCMERELLPQRTAAQQQSSASTNDHSPEQQLVEAEKAWQALPASTDMLAEARSRQIAAVMVEDDIYRLRQLAGRLDAAQQRVHLAAELATQQPHHASAMLVSNFIMPTHIDGQTNPLNRFAENLNSEGRRRVRHDLGAPLKGDIEQYHRKARECLTTCLKSHQTQQALGDLFCMEGFDYLGAFALTGQCMTTLAKRFNDPLNFTLRPSATGKAESLLIGLARNKSNPLHAMLWPEVEPQACFAPYVAPTAPEQNLGDGRFRSEALAALERSKLPDLQKLELLEARLLVAGAERGDFKTLLGVEKTVAATMTVLGNFWAVMDNVLRAEATLADARQNRDQRQAEVDRQNQRTSRIQRHTASRSRLAHLELYIDPSPYSPVMDMIRGSLPETLGDLHFERSGRVNEREYYIFHPDLLGGEITQQQATRMTGSLLDGQGNPIATTNIGTARQAGMALQKLDVYQMVLPKQHATAARMQAVSRRLTEQYQAQLRLVEQQAAYNRANKSPHLNQASEARRGIYRLLSTPVMPALLTMVEVWNVKAEIASFESVQRTRSDNRASAGYIGAIYDMALALEILSERIAHDIRTYRQATIFTRGMDSVAKALDHKLWKIPGSQGRIFATHLTGRVLLNAGTAFLFAALSVSDAMHEFALGDEAGWGYVVMALGGVSIFAATFMAGPAAGAPLLALGPAGWATAIGLALVLAGAALVWWLDDTPLEEWLKLGPYGQEDQGLMSRLVGSKRPAHLQDPQEAFYRLVSLLAGIHIRIEANPHHAEALQGHPGSDPEERAWFYSMRKANIRISIESNLPGLVGSLGSSQLRGGTWLRRLNFDTPIAGHPLMAEQSTIEVELTPGQNFNLGGSQSTGAQTPPSFVTQRQVPGGVELYMEQPTVARSAPYRYDWAVRAQLQVDDGQHQWVFPAPLPVDPLRYDSENYSKPDYRKVGKAFWADEHNNKP</sequence>
<reference evidence="4" key="1">
    <citation type="journal article" date="2014" name="Genome Announc.">
        <title>Draft Genome Sequence of the algae degrading bacterium Pseudomonas mendocina AD6.</title>
        <authorList>
            <person name="Barney B.M."/>
            <person name="Lenneman E.M."/>
        </authorList>
    </citation>
    <scope>NUCLEOTIDE SEQUENCE [LARGE SCALE GENOMIC DNA]</scope>
    <source>
        <strain evidence="4">AD6</strain>
    </source>
</reference>
<feature type="compositionally biased region" description="Basic and acidic residues" evidence="1">
    <location>
        <begin position="694"/>
        <end position="708"/>
    </location>
</feature>
<keyword evidence="2" id="KW-1133">Transmembrane helix</keyword>
<dbReference type="EMBL" id="JFJN01000037">
    <property type="protein sequence ID" value="EZH80653.1"/>
    <property type="molecule type" value="Genomic_DNA"/>
</dbReference>
<dbReference type="Proteomes" id="UP000023842">
    <property type="component" value="Unassembled WGS sequence"/>
</dbReference>
<evidence type="ECO:0000313" key="4">
    <source>
        <dbReference type="Proteomes" id="UP000023842"/>
    </source>
</evidence>
<feature type="transmembrane region" description="Helical" evidence="2">
    <location>
        <begin position="1051"/>
        <end position="1070"/>
    </location>
</feature>
<gene>
    <name evidence="3" type="ORF">AU05_12575</name>
</gene>
<feature type="transmembrane region" description="Helical" evidence="2">
    <location>
        <begin position="986"/>
        <end position="1004"/>
    </location>
</feature>
<comment type="caution">
    <text evidence="3">The sequence shown here is derived from an EMBL/GenBank/DDBJ whole genome shotgun (WGS) entry which is preliminary data.</text>
</comment>